<comment type="caution">
    <text evidence="1">The sequence shown here is derived from an EMBL/GenBank/DDBJ whole genome shotgun (WGS) entry which is preliminary data.</text>
</comment>
<evidence type="ECO:0000313" key="2">
    <source>
        <dbReference type="Proteomes" id="UP000437736"/>
    </source>
</evidence>
<dbReference type="Proteomes" id="UP000437736">
    <property type="component" value="Unassembled WGS sequence"/>
</dbReference>
<gene>
    <name evidence="1" type="ORF">GHK86_09020</name>
</gene>
<organism evidence="1 2">
    <name type="scientific">Acidiferrimicrobium australe</name>
    <dbReference type="NCBI Taxonomy" id="2664430"/>
    <lineage>
        <taxon>Bacteria</taxon>
        <taxon>Bacillati</taxon>
        <taxon>Actinomycetota</taxon>
        <taxon>Acidimicrobiia</taxon>
        <taxon>Acidimicrobiales</taxon>
        <taxon>Acidimicrobiaceae</taxon>
        <taxon>Acidiferrimicrobium</taxon>
    </lineage>
</organism>
<dbReference type="EMBL" id="WJHE01000414">
    <property type="protein sequence ID" value="MST32858.1"/>
    <property type="molecule type" value="Genomic_DNA"/>
</dbReference>
<accession>A0ABW9QWX1</accession>
<evidence type="ECO:0000313" key="1">
    <source>
        <dbReference type="EMBL" id="MST32858.1"/>
    </source>
</evidence>
<name>A0ABW9QWX1_9ACTN</name>
<sequence>MVDRRGLDDDQLDAIAEQGWHAVQDNPPESHVNILGHLILSLVDEMKARRDSGGTFPLQLAVELDGAGDYAFAIGARAALGEHGFLPPQLVDSALRRLERRAGSWLERNATAEEVSAHEGQLRTLSAEMGLSGFETRDDGLVGVHTDEAGYRSVARFATEASRLVGAWVQVVTDDSDAGGPTKVG</sequence>
<protein>
    <submittedName>
        <fullName evidence="1">Uncharacterized protein</fullName>
    </submittedName>
</protein>
<reference evidence="1 2" key="1">
    <citation type="submission" date="2019-11" db="EMBL/GenBank/DDBJ databases">
        <title>Acidiferrimicrobium australis gen. nov., sp. nov., an acidophilic and obligately heterotrophic, member of the Actinobacteria that catalyses dissimilatory oxido- reduction of iron isolated from metal-rich acidic water in Chile.</title>
        <authorList>
            <person name="Gonzalez D."/>
            <person name="Huber K."/>
            <person name="Hedrich S."/>
            <person name="Rojas-Villalobos C."/>
            <person name="Quatrini R."/>
            <person name="Dinamarca M.A."/>
            <person name="Schwarz A."/>
            <person name="Canales C."/>
            <person name="Nancucheo I."/>
        </authorList>
    </citation>
    <scope>NUCLEOTIDE SEQUENCE [LARGE SCALE GENOMIC DNA]</scope>
    <source>
        <strain evidence="1 2">USS-CCA1</strain>
    </source>
</reference>
<keyword evidence="2" id="KW-1185">Reference proteome</keyword>
<proteinExistence type="predicted"/>